<evidence type="ECO:0000256" key="1">
    <source>
        <dbReference type="SAM" id="Phobius"/>
    </source>
</evidence>
<dbReference type="Proteomes" id="UP001182247">
    <property type="component" value="Unassembled WGS sequence"/>
</dbReference>
<reference evidence="2" key="1">
    <citation type="submission" date="2023-02" db="EMBL/GenBank/DDBJ databases">
        <title>Detection, antimicrobial susceptibility and genomic characterization of NDM-producing species of Morganellaceae, Yersiniaceae, and Enterobacteriaceae other than Klebsiella.</title>
        <authorList>
            <person name="Camargo C.H."/>
            <person name="Sacchi C.T."/>
            <person name="Campos K.R."/>
        </authorList>
    </citation>
    <scope>NUCLEOTIDE SEQUENCE</scope>
    <source>
        <strain evidence="2">1189_21</strain>
    </source>
</reference>
<proteinExistence type="predicted"/>
<feature type="transmembrane region" description="Helical" evidence="1">
    <location>
        <begin position="179"/>
        <end position="204"/>
    </location>
</feature>
<dbReference type="RefSeq" id="WP_310953614.1">
    <property type="nucleotide sequence ID" value="NZ_JAPKIY010000043.1"/>
</dbReference>
<dbReference type="AlphaFoldDB" id="A0AAE4FFB4"/>
<name>A0AAE4FFB4_MORMO</name>
<feature type="transmembrane region" description="Helical" evidence="1">
    <location>
        <begin position="137"/>
        <end position="158"/>
    </location>
</feature>
<feature type="transmembrane region" description="Helical" evidence="1">
    <location>
        <begin position="90"/>
        <end position="117"/>
    </location>
</feature>
<feature type="transmembrane region" description="Helical" evidence="1">
    <location>
        <begin position="60"/>
        <end position="78"/>
    </location>
</feature>
<comment type="caution">
    <text evidence="2">The sequence shown here is derived from an EMBL/GenBank/DDBJ whole genome shotgun (WGS) entry which is preliminary data.</text>
</comment>
<organism evidence="2 3">
    <name type="scientific">Morganella morganii</name>
    <name type="common">Proteus morganii</name>
    <dbReference type="NCBI Taxonomy" id="582"/>
    <lineage>
        <taxon>Bacteria</taxon>
        <taxon>Pseudomonadati</taxon>
        <taxon>Pseudomonadota</taxon>
        <taxon>Gammaproteobacteria</taxon>
        <taxon>Enterobacterales</taxon>
        <taxon>Morganellaceae</taxon>
        <taxon>Morganella</taxon>
    </lineage>
</organism>
<dbReference type="EMBL" id="JAPKIY010000043">
    <property type="protein sequence ID" value="MDS0899915.1"/>
    <property type="molecule type" value="Genomic_DNA"/>
</dbReference>
<evidence type="ECO:0000313" key="3">
    <source>
        <dbReference type="Proteomes" id="UP001182247"/>
    </source>
</evidence>
<evidence type="ECO:0000313" key="2">
    <source>
        <dbReference type="EMBL" id="MDS0899915.1"/>
    </source>
</evidence>
<keyword evidence="1" id="KW-0812">Transmembrane</keyword>
<feature type="transmembrane region" description="Helical" evidence="1">
    <location>
        <begin position="210"/>
        <end position="228"/>
    </location>
</feature>
<accession>A0AAE4FFB4</accession>
<keyword evidence="1" id="KW-1133">Transmembrane helix</keyword>
<feature type="transmembrane region" description="Helical" evidence="1">
    <location>
        <begin position="30"/>
        <end position="48"/>
    </location>
</feature>
<protein>
    <submittedName>
        <fullName evidence="2">Uncharacterized protein</fullName>
    </submittedName>
</protein>
<keyword evidence="1" id="KW-0472">Membrane</keyword>
<gene>
    <name evidence="2" type="ORF">OSC06_18335</name>
</gene>
<sequence length="251" mass="28340">MMRSLFILPFSELQHIALCALRYPLISQRSLLCCLSVMCVFCLCWFSLAGFEEASLTQSSLLGVGYICGATSAIGWGLKTSEMSRNALRIGFGIFAIVIIWLNVADNGFIRAVQLLAEGQFHSENNRISVMMALRDMLLINAAASLCPYVFWIGLMWIEFRNFRHNSTFRKNALLRMVANFKLVLYQIFIVTGMSFSLLLLTAWTAMPFMFSPLMTVWVALFVFLSIYRIENGSPPEFILHGIATVGKVNR</sequence>